<dbReference type="PANTHER" id="PTHR24345:SF91">
    <property type="entry name" value="SERINE_THREONINE-PROTEIN KINASE PLK4"/>
    <property type="match status" value="1"/>
</dbReference>
<feature type="domain" description="Cryptic POLO box 2 (CPB2)" evidence="12">
    <location>
        <begin position="653"/>
        <end position="826"/>
    </location>
</feature>
<evidence type="ECO:0000259" key="12">
    <source>
        <dbReference type="PROSITE" id="PS51985"/>
    </source>
</evidence>
<evidence type="ECO:0000256" key="5">
    <source>
        <dbReference type="ARBA" id="ARBA00022741"/>
    </source>
</evidence>
<dbReference type="Proteomes" id="UP001151582">
    <property type="component" value="Unassembled WGS sequence"/>
</dbReference>
<dbReference type="FunFam" id="3.30.200.20:FF:000042">
    <property type="entry name" value="Aurora kinase A"/>
    <property type="match status" value="1"/>
</dbReference>
<evidence type="ECO:0000259" key="11">
    <source>
        <dbReference type="PROSITE" id="PS51984"/>
    </source>
</evidence>
<dbReference type="PROSITE" id="PS51985">
    <property type="entry name" value="CPB2"/>
    <property type="match status" value="1"/>
</dbReference>
<feature type="compositionally biased region" description="Basic and acidic residues" evidence="9">
    <location>
        <begin position="23"/>
        <end position="38"/>
    </location>
</feature>
<dbReference type="Gene3D" id="3.30.1120.130">
    <property type="match status" value="1"/>
</dbReference>
<proteinExistence type="predicted"/>
<feature type="domain" description="Cryptic POLO box 1 (CPB1)" evidence="11">
    <location>
        <begin position="547"/>
        <end position="652"/>
    </location>
</feature>
<dbReference type="Gene3D" id="3.30.1120.120">
    <property type="match status" value="1"/>
</dbReference>
<comment type="caution">
    <text evidence="13">The sequence shown here is derived from an EMBL/GenBank/DDBJ whole genome shotgun (WGS) entry which is preliminary data.</text>
</comment>
<dbReference type="AlphaFoldDB" id="A0A9W8B2B5"/>
<feature type="compositionally biased region" description="Low complexity" evidence="9">
    <location>
        <begin position="865"/>
        <end position="878"/>
    </location>
</feature>
<dbReference type="Pfam" id="PF18409">
    <property type="entry name" value="Plk4_PB2"/>
    <property type="match status" value="1"/>
</dbReference>
<dbReference type="PROSITE" id="PS00108">
    <property type="entry name" value="PROTEIN_KINASE_ST"/>
    <property type="match status" value="1"/>
</dbReference>
<dbReference type="InterPro" id="IPR011009">
    <property type="entry name" value="Kinase-like_dom_sf"/>
</dbReference>
<keyword evidence="7 8" id="KW-0067">ATP-binding</keyword>
<dbReference type="GO" id="GO:0005737">
    <property type="term" value="C:cytoplasm"/>
    <property type="evidence" value="ECO:0007669"/>
    <property type="project" value="UniProtKB-SubCell"/>
</dbReference>
<dbReference type="PROSITE" id="PS50011">
    <property type="entry name" value="PROTEIN_KINASE_DOM"/>
    <property type="match status" value="1"/>
</dbReference>
<sequence>MDRYRHLARSREPVHLAHHPKRPGWEREDSLARYKDHLAPPYGPGVGHQPTASKPRPNHLSGPIDHRQQFFSDAFNERLTRIRPSFYQASHGPLLHPEPARPIAQAPNAMDQDYVGQPEDYTFYHQLGSGAFGQVYLARCLRGPCASTWVAIKRIDKQRLHTEELRSRLTHEVELHWQARHPHIAALLDYFEDSDYVYLVVEVCQQGELFKYLRKGLQRPLTEPEARAVMLPLVQAVAYLHDHGVLHRDLKLANILLTERMEVKLCDFGLATAVHADSHGTEPQTMCGTPSYISPEIWARQAYGPPSDIWSLGCLFVSFLTGRAPFGATSTDQGAPGPYPPPTHLDERALQRVWSELPRGLSSKLWSLLQGMLRLNPQNRLTAQELLGHPFFHSSLPVTPLPFIESVAHWLPSPSSLPPSRPLATATGLFHQPSTHPGTRRPLSNPPPATTFDAIHQALNGQPGNSAAPRDHPQSHSSATPTLANSPYLDDAMDRKRVRPMDMDVDQDQRRVRSTRRLAQALSTAQKQPELSKEPATLLVPESVTMATATQLSTVHTRRLKPYSRPGKHCTLEIRSNGHVVADFASERHILVMNQGGAKLYLFSRSQVTRPDGQLSFRNVGPVAQYRTSDLPSRYTRNFQYISKFVLVLRSRTPRIVLTTPQAKCTFMENEPIGNIFMKFHNGIVVQLSTINQTVEFRVPQKGLPDNIQQFALPPLPSNGPSAYPTLLRSADNQEDWSRSLPTGHSTAPSKLLKENSADPLQLSRIYQDLPDVLRPLFRHLVECYQLCLSINTELTALESAEDNRNQPTGQYPITIKVTDMDQRVDATRILQSHGFFPDGGLSRAPLASGQPTHAFTAKPSHTLSSSSSRTATNNPTPLLLPPKAMVEPLSMDFRQAPGHLPSLGLGGGLATATDPSHLASLLSMLTVNTGLRSYYIPQVGWCLQSTHDIVSANSSVSGRGSEPAAQSSGQPRHFIIFFVDGILLLIDVLDRTVQWVDQANSAHTGPTVSSGNQRYPIDHHLPDHIKHRLEYFPAFQKGMELPQAHLL</sequence>
<dbReference type="Gene3D" id="3.30.1120.30">
    <property type="entry name" value="POLO box domain"/>
    <property type="match status" value="1"/>
</dbReference>
<feature type="binding site" evidence="8">
    <location>
        <position position="153"/>
    </location>
    <ligand>
        <name>ATP</name>
        <dbReference type="ChEBI" id="CHEBI:30616"/>
    </ligand>
</feature>
<organism evidence="13 14">
    <name type="scientific">Dimargaris verticillata</name>
    <dbReference type="NCBI Taxonomy" id="2761393"/>
    <lineage>
        <taxon>Eukaryota</taxon>
        <taxon>Fungi</taxon>
        <taxon>Fungi incertae sedis</taxon>
        <taxon>Zoopagomycota</taxon>
        <taxon>Kickxellomycotina</taxon>
        <taxon>Dimargaritomycetes</taxon>
        <taxon>Dimargaritales</taxon>
        <taxon>Dimargaritaceae</taxon>
        <taxon>Dimargaris</taxon>
    </lineage>
</organism>
<dbReference type="PANTHER" id="PTHR24345">
    <property type="entry name" value="SERINE/THREONINE-PROTEIN KINASE PLK"/>
    <property type="match status" value="1"/>
</dbReference>
<evidence type="ECO:0000256" key="9">
    <source>
        <dbReference type="SAM" id="MobiDB-lite"/>
    </source>
</evidence>
<comment type="subcellular location">
    <subcellularLocation>
        <location evidence="1">Cytoplasm</location>
    </subcellularLocation>
</comment>
<keyword evidence="5 8" id="KW-0547">Nucleotide-binding</keyword>
<dbReference type="SMART" id="SM00220">
    <property type="entry name" value="S_TKc"/>
    <property type="match status" value="1"/>
</dbReference>
<dbReference type="SUPFAM" id="SSF56112">
    <property type="entry name" value="Protein kinase-like (PK-like)"/>
    <property type="match status" value="1"/>
</dbReference>
<feature type="region of interest" description="Disordered" evidence="9">
    <location>
        <begin position="414"/>
        <end position="490"/>
    </location>
</feature>
<evidence type="ECO:0000256" key="7">
    <source>
        <dbReference type="ARBA" id="ARBA00022840"/>
    </source>
</evidence>
<feature type="compositionally biased region" description="Basic and acidic residues" evidence="9">
    <location>
        <begin position="1"/>
        <end position="15"/>
    </location>
</feature>
<keyword evidence="2" id="KW-0963">Cytoplasm</keyword>
<evidence type="ECO:0000256" key="3">
    <source>
        <dbReference type="ARBA" id="ARBA00022527"/>
    </source>
</evidence>
<evidence type="ECO:0000313" key="14">
    <source>
        <dbReference type="Proteomes" id="UP001151582"/>
    </source>
</evidence>
<evidence type="ECO:0000313" key="13">
    <source>
        <dbReference type="EMBL" id="KAJ1977985.1"/>
    </source>
</evidence>
<evidence type="ECO:0008006" key="15">
    <source>
        <dbReference type="Google" id="ProtNLM"/>
    </source>
</evidence>
<dbReference type="Pfam" id="PF18190">
    <property type="entry name" value="Plk4_PB1"/>
    <property type="match status" value="1"/>
</dbReference>
<dbReference type="GO" id="GO:0005524">
    <property type="term" value="F:ATP binding"/>
    <property type="evidence" value="ECO:0007669"/>
    <property type="project" value="UniProtKB-UniRule"/>
</dbReference>
<dbReference type="GO" id="GO:0004674">
    <property type="term" value="F:protein serine/threonine kinase activity"/>
    <property type="evidence" value="ECO:0007669"/>
    <property type="project" value="UniProtKB-KW"/>
</dbReference>
<evidence type="ECO:0000256" key="1">
    <source>
        <dbReference type="ARBA" id="ARBA00004496"/>
    </source>
</evidence>
<dbReference type="InterPro" id="IPR036947">
    <property type="entry name" value="POLO_box_dom_sf"/>
</dbReference>
<dbReference type="FunFam" id="1.10.510.10:FF:000571">
    <property type="entry name" value="Maternal embryonic leucine zipper kinase"/>
    <property type="match status" value="1"/>
</dbReference>
<keyword evidence="6" id="KW-0418">Kinase</keyword>
<dbReference type="Pfam" id="PF00069">
    <property type="entry name" value="Pkinase"/>
    <property type="match status" value="1"/>
</dbReference>
<dbReference type="InterPro" id="IPR033699">
    <property type="entry name" value="POLO_box_Plk4_1"/>
</dbReference>
<dbReference type="PROSITE" id="PS51984">
    <property type="entry name" value="CPB1"/>
    <property type="match status" value="1"/>
</dbReference>
<dbReference type="InterPro" id="IPR017441">
    <property type="entry name" value="Protein_kinase_ATP_BS"/>
</dbReference>
<feature type="domain" description="Protein kinase" evidence="10">
    <location>
        <begin position="121"/>
        <end position="392"/>
    </location>
</feature>
<keyword evidence="3" id="KW-0723">Serine/threonine-protein kinase</keyword>
<evidence type="ECO:0000259" key="10">
    <source>
        <dbReference type="PROSITE" id="PS50011"/>
    </source>
</evidence>
<dbReference type="OrthoDB" id="408964at2759"/>
<dbReference type="InterPro" id="IPR047108">
    <property type="entry name" value="Plk4-like_POLO_box_2_sf"/>
</dbReference>
<name>A0A9W8B2B5_9FUNG</name>
<gene>
    <name evidence="13" type="ORF">H4R34_003373</name>
</gene>
<dbReference type="InterPro" id="IPR033698">
    <property type="entry name" value="POLO_box_Plk4_2"/>
</dbReference>
<dbReference type="Gene3D" id="1.10.510.10">
    <property type="entry name" value="Transferase(Phosphotransferase) domain 1"/>
    <property type="match status" value="1"/>
</dbReference>
<dbReference type="InterPro" id="IPR008271">
    <property type="entry name" value="Ser/Thr_kinase_AS"/>
</dbReference>
<feature type="region of interest" description="Disordered" evidence="9">
    <location>
        <begin position="842"/>
        <end position="880"/>
    </location>
</feature>
<dbReference type="GO" id="GO:0005634">
    <property type="term" value="C:nucleus"/>
    <property type="evidence" value="ECO:0007669"/>
    <property type="project" value="TreeGrafter"/>
</dbReference>
<dbReference type="InterPro" id="IPR000719">
    <property type="entry name" value="Prot_kinase_dom"/>
</dbReference>
<feature type="region of interest" description="Disordered" evidence="9">
    <location>
        <begin position="1"/>
        <end position="62"/>
    </location>
</feature>
<evidence type="ECO:0000256" key="4">
    <source>
        <dbReference type="ARBA" id="ARBA00022679"/>
    </source>
</evidence>
<reference evidence="13" key="1">
    <citation type="submission" date="2022-07" db="EMBL/GenBank/DDBJ databases">
        <title>Phylogenomic reconstructions and comparative analyses of Kickxellomycotina fungi.</title>
        <authorList>
            <person name="Reynolds N.K."/>
            <person name="Stajich J.E."/>
            <person name="Barry K."/>
            <person name="Grigoriev I.V."/>
            <person name="Crous P."/>
            <person name="Smith M.E."/>
        </authorList>
    </citation>
    <scope>NUCLEOTIDE SEQUENCE</scope>
    <source>
        <strain evidence="13">RSA 567</strain>
    </source>
</reference>
<evidence type="ECO:0000256" key="8">
    <source>
        <dbReference type="PROSITE-ProRule" id="PRU10141"/>
    </source>
</evidence>
<keyword evidence="4" id="KW-0808">Transferase</keyword>
<dbReference type="InterPro" id="IPR046437">
    <property type="entry name" value="Ser_Thr-PK_POLO_box_1_sf"/>
</dbReference>
<protein>
    <recommendedName>
        <fullName evidence="15">Non-specific serine/threonine protein kinase</fullName>
    </recommendedName>
</protein>
<evidence type="ECO:0000256" key="6">
    <source>
        <dbReference type="ARBA" id="ARBA00022777"/>
    </source>
</evidence>
<feature type="compositionally biased region" description="Polar residues" evidence="9">
    <location>
        <begin position="850"/>
        <end position="864"/>
    </location>
</feature>
<feature type="compositionally biased region" description="Polar residues" evidence="9">
    <location>
        <begin position="475"/>
        <end position="485"/>
    </location>
</feature>
<dbReference type="EMBL" id="JANBQB010000306">
    <property type="protein sequence ID" value="KAJ1977985.1"/>
    <property type="molecule type" value="Genomic_DNA"/>
</dbReference>
<evidence type="ECO:0000256" key="2">
    <source>
        <dbReference type="ARBA" id="ARBA00022490"/>
    </source>
</evidence>
<keyword evidence="14" id="KW-1185">Reference proteome</keyword>
<accession>A0A9W8B2B5</accession>
<dbReference type="PROSITE" id="PS00107">
    <property type="entry name" value="PROTEIN_KINASE_ATP"/>
    <property type="match status" value="1"/>
</dbReference>